<dbReference type="OrthoDB" id="36247at10239"/>
<dbReference type="RefSeq" id="YP_001956944.1">
    <property type="nucleotide sequence ID" value="NC_010821.1"/>
</dbReference>
<dbReference type="Proteomes" id="UP000002421">
    <property type="component" value="Segment"/>
</dbReference>
<name>B3FJ83_BP201</name>
<organismHost>
    <name type="scientific">Pseudomonas chlororaphis</name>
    <dbReference type="NCBI Taxonomy" id="587753"/>
</organismHost>
<organism evidence="1 2">
    <name type="scientific">Pseudomonas phage 201phi2-1</name>
    <name type="common">Pseudomonas chlororaphis phage 201phi2-1</name>
    <dbReference type="NCBI Taxonomy" id="198110"/>
    <lineage>
        <taxon>Viruses</taxon>
        <taxon>Duplodnaviria</taxon>
        <taxon>Heunggongvirae</taxon>
        <taxon>Uroviricota</taxon>
        <taxon>Caudoviricetes</taxon>
        <taxon>Chimalliviridae</taxon>
        <taxon>Serwervirus</taxon>
        <taxon>Serwervirus 201phi21</taxon>
    </lineage>
</organism>
<proteinExistence type="predicted"/>
<reference evidence="1 2" key="1">
    <citation type="journal article" date="2008" name="Virology">
        <title>Characterization of Pseudomonas chlororaphis myovirus 201varphi2-1 via genomic sequencing, mass spectrometry, and electron microscopy.</title>
        <authorList>
            <person name="Thomas J.A."/>
            <person name="Rolando M.R."/>
            <person name="Carroll C.A."/>
            <person name="Shen P.S."/>
            <person name="Belnap D.M."/>
            <person name="Weintraub S.T."/>
            <person name="Serwer P."/>
            <person name="Hardies S.C."/>
        </authorList>
    </citation>
    <scope>NUCLEOTIDE SEQUENCE</scope>
</reference>
<keyword evidence="2" id="KW-1185">Reference proteome</keyword>
<dbReference type="KEGG" id="vg:6372419"/>
<protein>
    <submittedName>
        <fullName evidence="1">Uncharacterized protein</fullName>
    </submittedName>
</protein>
<dbReference type="EMBL" id="EU197055">
    <property type="protein sequence ID" value="ABY63050.1"/>
    <property type="molecule type" value="Genomic_DNA"/>
</dbReference>
<sequence>MTEETVVEREYPNRVPATALFNRLNGELVSVVSVAIEEAQYNESYYIARSVMYDFGANGDKIEGKINISANGVVTDDFKVLAADEQTITIYESQMNALAAEKITSKFPLTKQINLLANAVNKLAAEHDLLKSPEFEALNEMVEFINYCVQVNQTKKEHYANDPTVNYISDKAAADALSRRMEGGVHEEIGAKTITGGRVWS</sequence>
<accession>B3FJ83</accession>
<gene>
    <name evidence="1" type="ORF">201phi2-1p221</name>
</gene>
<evidence type="ECO:0000313" key="2">
    <source>
        <dbReference type="Proteomes" id="UP000002421"/>
    </source>
</evidence>
<evidence type="ECO:0000313" key="1">
    <source>
        <dbReference type="EMBL" id="ABY63050.1"/>
    </source>
</evidence>